<dbReference type="EC" id="5.1.3.20" evidence="4"/>
<evidence type="ECO:0000256" key="1">
    <source>
        <dbReference type="ARBA" id="ARBA00022857"/>
    </source>
</evidence>
<evidence type="ECO:0000256" key="4">
    <source>
        <dbReference type="HAMAP-Rule" id="MF_01601"/>
    </source>
</evidence>
<dbReference type="InterPro" id="IPR001509">
    <property type="entry name" value="Epimerase_deHydtase"/>
</dbReference>
<feature type="binding site" evidence="4">
    <location>
        <begin position="31"/>
        <end position="32"/>
    </location>
    <ligand>
        <name>NADP(+)</name>
        <dbReference type="ChEBI" id="CHEBI:58349"/>
    </ligand>
</feature>
<comment type="pathway">
    <text evidence="4">Nucleotide-sugar biosynthesis; ADP-L-glycero-beta-D-manno-heptose biosynthesis; ADP-L-glycero-beta-D-manno-heptose from D-glycero-beta-D-manno-heptose 7-phosphate: step 4/4.</text>
</comment>
<gene>
    <name evidence="6" type="primary">rfaD</name>
    <name evidence="4" type="synonym">hldD</name>
    <name evidence="6" type="ORF">ACFS7Z_18060</name>
</gene>
<dbReference type="PANTHER" id="PTHR43103:SF3">
    <property type="entry name" value="ADP-L-GLYCERO-D-MANNO-HEPTOSE-6-EPIMERASE"/>
    <property type="match status" value="1"/>
</dbReference>
<evidence type="ECO:0000313" key="7">
    <source>
        <dbReference type="Proteomes" id="UP001597641"/>
    </source>
</evidence>
<feature type="domain" description="NAD-dependent epimerase/dehydratase" evidence="5">
    <location>
        <begin position="2"/>
        <end position="243"/>
    </location>
</feature>
<dbReference type="SUPFAM" id="SSF51735">
    <property type="entry name" value="NAD(P)-binding Rossmann-fold domains"/>
    <property type="match status" value="1"/>
</dbReference>
<keyword evidence="2 4" id="KW-0413">Isomerase</keyword>
<dbReference type="PANTHER" id="PTHR43103">
    <property type="entry name" value="NUCLEOSIDE-DIPHOSPHATE-SUGAR EPIMERASE"/>
    <property type="match status" value="1"/>
</dbReference>
<feature type="binding site" evidence="4">
    <location>
        <position position="280"/>
    </location>
    <ligand>
        <name>substrate</name>
    </ligand>
</feature>
<feature type="binding site" evidence="4">
    <location>
        <begin position="73"/>
        <end position="77"/>
    </location>
    <ligand>
        <name>NADP(+)</name>
        <dbReference type="ChEBI" id="CHEBI:58349"/>
    </ligand>
</feature>
<feature type="binding site" evidence="4">
    <location>
        <position position="38"/>
    </location>
    <ligand>
        <name>NADP(+)</name>
        <dbReference type="ChEBI" id="CHEBI:58349"/>
    </ligand>
</feature>
<dbReference type="InterPro" id="IPR036291">
    <property type="entry name" value="NAD(P)-bd_dom_sf"/>
</dbReference>
<evidence type="ECO:0000313" key="6">
    <source>
        <dbReference type="EMBL" id="MFD3002281.1"/>
    </source>
</evidence>
<feature type="binding site" evidence="4">
    <location>
        <position position="180"/>
    </location>
    <ligand>
        <name>substrate</name>
    </ligand>
</feature>
<comment type="caution">
    <text evidence="6">The sequence shown here is derived from an EMBL/GenBank/DDBJ whole genome shotgun (WGS) entry which is preliminary data.</text>
</comment>
<proteinExistence type="inferred from homology"/>
<reference evidence="7" key="1">
    <citation type="journal article" date="2019" name="Int. J. Syst. Evol. Microbiol.">
        <title>The Global Catalogue of Microorganisms (GCM) 10K type strain sequencing project: providing services to taxonomists for standard genome sequencing and annotation.</title>
        <authorList>
            <consortium name="The Broad Institute Genomics Platform"/>
            <consortium name="The Broad Institute Genome Sequencing Center for Infectious Disease"/>
            <person name="Wu L."/>
            <person name="Ma J."/>
        </authorList>
    </citation>
    <scope>NUCLEOTIDE SEQUENCE [LARGE SCALE GENOMIC DNA]</scope>
    <source>
        <strain evidence="7">KCTC 23984</strain>
    </source>
</reference>
<comment type="function">
    <text evidence="4">Catalyzes the interconversion between ADP-D-glycero-beta-D-manno-heptose and ADP-L-glycero-beta-D-manno-heptose via an epimerization at carbon 6 of the heptose.</text>
</comment>
<dbReference type="HAMAP" id="MF_01601">
    <property type="entry name" value="Heptose_epimerase"/>
    <property type="match status" value="1"/>
</dbReference>
<feature type="binding site" evidence="4">
    <location>
        <position position="215"/>
    </location>
    <ligand>
        <name>substrate</name>
    </ligand>
</feature>
<feature type="binding site" evidence="4">
    <location>
        <position position="170"/>
    </location>
    <ligand>
        <name>NADP(+)</name>
        <dbReference type="ChEBI" id="CHEBI:58349"/>
    </ligand>
</feature>
<dbReference type="Proteomes" id="UP001597641">
    <property type="component" value="Unassembled WGS sequence"/>
</dbReference>
<comment type="catalytic activity">
    <reaction evidence="4">
        <text>ADP-D-glycero-beta-D-manno-heptose = ADP-L-glycero-beta-D-manno-heptose</text>
        <dbReference type="Rhea" id="RHEA:17577"/>
        <dbReference type="ChEBI" id="CHEBI:59967"/>
        <dbReference type="ChEBI" id="CHEBI:61506"/>
        <dbReference type="EC" id="5.1.3.20"/>
    </reaction>
</comment>
<dbReference type="Gene3D" id="3.40.50.720">
    <property type="entry name" value="NAD(P)-binding Rossmann-like Domain"/>
    <property type="match status" value="1"/>
</dbReference>
<feature type="active site" description="Proton acceptor" evidence="4">
    <location>
        <position position="178"/>
    </location>
</feature>
<keyword evidence="3 4" id="KW-0119">Carbohydrate metabolism</keyword>
<evidence type="ECO:0000256" key="2">
    <source>
        <dbReference type="ARBA" id="ARBA00023235"/>
    </source>
</evidence>
<accession>A0ABW6BXG8</accession>
<comment type="domain">
    <text evidence="4">Contains a large N-terminal NADP-binding domain, and a smaller C-terminal substrate-binding domain.</text>
</comment>
<dbReference type="CDD" id="cd05248">
    <property type="entry name" value="ADP_GME_SDR_e"/>
    <property type="match status" value="1"/>
</dbReference>
<feature type="binding site" evidence="4">
    <location>
        <begin position="201"/>
        <end position="204"/>
    </location>
    <ligand>
        <name>substrate</name>
    </ligand>
</feature>
<comment type="caution">
    <text evidence="4">Lacks conserved residue(s) required for the propagation of feature annotation.</text>
</comment>
<comment type="cofactor">
    <cofactor evidence="4">
        <name>NADP(+)</name>
        <dbReference type="ChEBI" id="CHEBI:58349"/>
    </cofactor>
    <text evidence="4">Binds 1 NADP(+) per subunit.</text>
</comment>
<dbReference type="InterPro" id="IPR011912">
    <property type="entry name" value="Heptose_epim"/>
</dbReference>
<dbReference type="EMBL" id="JBHUOX010000015">
    <property type="protein sequence ID" value="MFD3002281.1"/>
    <property type="molecule type" value="Genomic_DNA"/>
</dbReference>
<feature type="binding site" evidence="4">
    <location>
        <position position="169"/>
    </location>
    <ligand>
        <name>substrate</name>
    </ligand>
</feature>
<feature type="binding site" evidence="4">
    <location>
        <position position="145"/>
    </location>
    <ligand>
        <name>NADP(+)</name>
        <dbReference type="ChEBI" id="CHEBI:58349"/>
    </ligand>
</feature>
<comment type="subunit">
    <text evidence="4">Homopentamer.</text>
</comment>
<keyword evidence="7" id="KW-1185">Reference proteome</keyword>
<feature type="binding site" evidence="4">
    <location>
        <position position="187"/>
    </location>
    <ligand>
        <name>substrate</name>
    </ligand>
</feature>
<organism evidence="6 7">
    <name type="scientific">Pontibacter toksunensis</name>
    <dbReference type="NCBI Taxonomy" id="1332631"/>
    <lineage>
        <taxon>Bacteria</taxon>
        <taxon>Pseudomonadati</taxon>
        <taxon>Bacteroidota</taxon>
        <taxon>Cytophagia</taxon>
        <taxon>Cytophagales</taxon>
        <taxon>Hymenobacteraceae</taxon>
        <taxon>Pontibacter</taxon>
    </lineage>
</organism>
<keyword evidence="1 4" id="KW-0521">NADP</keyword>
<name>A0ABW6BXG8_9BACT</name>
<dbReference type="RefSeq" id="WP_377487562.1">
    <property type="nucleotide sequence ID" value="NZ_JBHUOX010000015.1"/>
</dbReference>
<dbReference type="Gene3D" id="3.90.25.10">
    <property type="entry name" value="UDP-galactose 4-epimerase, domain 1"/>
    <property type="match status" value="1"/>
</dbReference>
<dbReference type="Pfam" id="PF01370">
    <property type="entry name" value="Epimerase"/>
    <property type="match status" value="1"/>
</dbReference>
<dbReference type="GO" id="GO:0008712">
    <property type="term" value="F:ADP-glyceromanno-heptose 6-epimerase activity"/>
    <property type="evidence" value="ECO:0007669"/>
    <property type="project" value="UniProtKB-EC"/>
</dbReference>
<sequence length="321" mass="36906">MIVVTGAAGFISSCLVSRLNQANFNNIVVVDNFSVAKKERNLQGKKIKEFVDRDGFFEWLDENYEEVEFIFHLGARTDTTEFNKDVFDLLNLNYSKKVWNACCEYQIPLVYASSAATYGAGALGYDDDEAIIPLLKPLNPYGESKNDFDIWALEQTAKPFFWAGLKFFNVYGPNEYHKEKMASVIFHTYNQIKEKGSMTLFRSHNSDFADGEQMRDFVYVKDVVDVCLFLMHHRKNSGIYNLGSGKARTFMALALNTFDAMGVTPDINFMDTPETIRDTYQYFTEANMSKLRSIGYDKPFYTLEEGVTDYVQNYLIPGRYY</sequence>
<feature type="active site" description="Proton acceptor" evidence="4">
    <location>
        <position position="141"/>
    </location>
</feature>
<evidence type="ECO:0000259" key="5">
    <source>
        <dbReference type="Pfam" id="PF01370"/>
    </source>
</evidence>
<feature type="binding site" evidence="4">
    <location>
        <begin position="10"/>
        <end position="11"/>
    </location>
    <ligand>
        <name>NADP(+)</name>
        <dbReference type="ChEBI" id="CHEBI:58349"/>
    </ligand>
</feature>
<protein>
    <recommendedName>
        <fullName evidence="4">ADP-L-glycero-D-manno-heptose-6-epimerase</fullName>
        <ecNumber evidence="4">5.1.3.20</ecNumber>
    </recommendedName>
    <alternativeName>
        <fullName evidence="4">ADP-L-glycero-beta-D-manno-heptose-6-epimerase</fullName>
        <shortName evidence="4">ADP-glyceromanno-heptose 6-epimerase</shortName>
        <shortName evidence="4">ADP-hep 6-epimerase</shortName>
        <shortName evidence="4">AGME</shortName>
    </alternativeName>
</protein>
<feature type="binding site" evidence="4">
    <location>
        <position position="178"/>
    </location>
    <ligand>
        <name>NADP(+)</name>
        <dbReference type="ChEBI" id="CHEBI:58349"/>
    </ligand>
</feature>
<dbReference type="NCBIfam" id="TIGR02197">
    <property type="entry name" value="heptose_epim"/>
    <property type="match status" value="1"/>
</dbReference>
<comment type="similarity">
    <text evidence="4">Belongs to the NAD(P)-dependent epimerase/dehydratase family. HldD subfamily.</text>
</comment>
<evidence type="ECO:0000256" key="3">
    <source>
        <dbReference type="ARBA" id="ARBA00023277"/>
    </source>
</evidence>
<feature type="binding site" evidence="4">
    <location>
        <position position="53"/>
    </location>
    <ligand>
        <name>NADP(+)</name>
        <dbReference type="ChEBI" id="CHEBI:58349"/>
    </ligand>
</feature>